<accession>A0A063BUI2</accession>
<dbReference type="GO" id="GO:0000266">
    <property type="term" value="P:mitochondrial fission"/>
    <property type="evidence" value="ECO:0007669"/>
    <property type="project" value="TreeGrafter"/>
</dbReference>
<evidence type="ECO:0000259" key="5">
    <source>
        <dbReference type="PROSITE" id="PS51718"/>
    </source>
</evidence>
<dbReference type="EMBL" id="CP072759">
    <property type="protein sequence ID" value="QUC23505.1"/>
    <property type="molecule type" value="Genomic_DNA"/>
</dbReference>
<evidence type="ECO:0000313" key="7">
    <source>
        <dbReference type="EMBL" id="QUC23505.1"/>
    </source>
</evidence>
<dbReference type="GO" id="GO:0005525">
    <property type="term" value="F:GTP binding"/>
    <property type="evidence" value="ECO:0007669"/>
    <property type="project" value="InterPro"/>
</dbReference>
<evidence type="ECO:0000259" key="4">
    <source>
        <dbReference type="PROSITE" id="PS51388"/>
    </source>
</evidence>
<feature type="domain" description="GED" evidence="4">
    <location>
        <begin position="597"/>
        <end position="688"/>
    </location>
</feature>
<feature type="domain" description="Dynamin-type G" evidence="5">
    <location>
        <begin position="29"/>
        <end position="312"/>
    </location>
</feature>
<dbReference type="InterPro" id="IPR030381">
    <property type="entry name" value="G_DYNAMIN_dom"/>
</dbReference>
<feature type="region of interest" description="Disordered" evidence="3">
    <location>
        <begin position="692"/>
        <end position="742"/>
    </location>
</feature>
<dbReference type="InterPro" id="IPR027417">
    <property type="entry name" value="P-loop_NTPase"/>
</dbReference>
<reference evidence="7" key="3">
    <citation type="submission" date="2020-03" db="EMBL/GenBank/DDBJ databases">
        <title>A mixture of massive structural variations and highly conserved coding sequences in Ustilaginoidea virens genome.</title>
        <authorList>
            <person name="Zhang K."/>
            <person name="Zhao Z."/>
            <person name="Zhang Z."/>
            <person name="Li Y."/>
            <person name="Hsiang T."/>
            <person name="Sun W."/>
        </authorList>
    </citation>
    <scope>NUCLEOTIDE SEQUENCE</scope>
    <source>
        <strain evidence="7">UV-8b</strain>
    </source>
</reference>
<dbReference type="AlphaFoldDB" id="A0A063BUI2"/>
<evidence type="ECO:0000256" key="2">
    <source>
        <dbReference type="ARBA" id="ARBA00023134"/>
    </source>
</evidence>
<name>A0A063BUI2_USTVR</name>
<dbReference type="Pfam" id="PF01031">
    <property type="entry name" value="Dynamin_M"/>
    <property type="match status" value="1"/>
</dbReference>
<dbReference type="Proteomes" id="UP000054053">
    <property type="component" value="Unassembled WGS sequence"/>
</dbReference>
<feature type="compositionally biased region" description="Polar residues" evidence="3">
    <location>
        <begin position="695"/>
        <end position="709"/>
    </location>
</feature>
<dbReference type="GO" id="GO:0005739">
    <property type="term" value="C:mitochondrion"/>
    <property type="evidence" value="ECO:0007669"/>
    <property type="project" value="TreeGrafter"/>
</dbReference>
<dbReference type="Pfam" id="PF00350">
    <property type="entry name" value="Dynamin_N"/>
    <property type="match status" value="1"/>
</dbReference>
<dbReference type="GO" id="GO:0005874">
    <property type="term" value="C:microtubule"/>
    <property type="evidence" value="ECO:0007669"/>
    <property type="project" value="TreeGrafter"/>
</dbReference>
<dbReference type="EMBL" id="BBTG02000038">
    <property type="protein sequence ID" value="GAO15862.1"/>
    <property type="molecule type" value="Genomic_DNA"/>
</dbReference>
<dbReference type="Pfam" id="PF02212">
    <property type="entry name" value="GED"/>
    <property type="match status" value="1"/>
</dbReference>
<dbReference type="InterPro" id="IPR020850">
    <property type="entry name" value="GED_dom"/>
</dbReference>
<dbReference type="PROSITE" id="PS51388">
    <property type="entry name" value="GED"/>
    <property type="match status" value="1"/>
</dbReference>
<dbReference type="InterPro" id="IPR045063">
    <property type="entry name" value="Dynamin_N"/>
</dbReference>
<dbReference type="PANTHER" id="PTHR11566">
    <property type="entry name" value="DYNAMIN"/>
    <property type="match status" value="1"/>
</dbReference>
<dbReference type="PROSITE" id="PS51718">
    <property type="entry name" value="G_DYNAMIN_2"/>
    <property type="match status" value="1"/>
</dbReference>
<keyword evidence="2" id="KW-0342">GTP-binding</keyword>
<dbReference type="GO" id="GO:0048312">
    <property type="term" value="P:intracellular distribution of mitochondria"/>
    <property type="evidence" value="ECO:0007669"/>
    <property type="project" value="TreeGrafter"/>
</dbReference>
<proteinExistence type="predicted"/>
<feature type="compositionally biased region" description="Acidic residues" evidence="3">
    <location>
        <begin position="719"/>
        <end position="736"/>
    </location>
</feature>
<dbReference type="InterPro" id="IPR022812">
    <property type="entry name" value="Dynamin"/>
</dbReference>
<dbReference type="GO" id="GO:0016559">
    <property type="term" value="P:peroxisome fission"/>
    <property type="evidence" value="ECO:0007669"/>
    <property type="project" value="TreeGrafter"/>
</dbReference>
<dbReference type="GO" id="GO:0008017">
    <property type="term" value="F:microtubule binding"/>
    <property type="evidence" value="ECO:0007669"/>
    <property type="project" value="TreeGrafter"/>
</dbReference>
<protein>
    <submittedName>
        <fullName evidence="6">Uncharacterized protein</fullName>
    </submittedName>
</protein>
<dbReference type="STRING" id="1159556.A0A063BUI2"/>
<dbReference type="PRINTS" id="PR00195">
    <property type="entry name" value="DYNAMIN"/>
</dbReference>
<sequence>MASVTLQSRDHRGLLDIIDKLRSQGISRYVDIPQIIVCGDQSAGKSSVLEAISGMSFPAKDNLCTRFPTELILRRHATSTVKVSINPGPDRSEQDRGRLAEFKAEIHDTPDIGDVVEKAKQAMGLSDTKVFSSDILRVEVCGPTQPHLTMVDLPGLFRAGSREQSVQDAAVVRKMVRGYMESPRSIILAVVSAKSDFALQDITELAREVDPRGVRTLGLITKPDALDVGSDSEIAYLKLAQNKDVVFRLGWHVLKNRDFKTRDATSAERDEAEEAFFSKGVWTSMDPSLLGVKSLKPRLSNVLKDQILQQLPDLLQDVDAEMAACEAQLRRLGTPRGTLKEQRKYLLLVSRDFTSLMQAAIDGEYSDPFFGDAQTEAGYRKRLRARVRNTLTAFQQEMCLKGESKRIVDDASDTENKEQSSRRISRSAYIDHVNVLMSRMRARELQGTFNPLIISELFAEQCQPWSGIAEDVMGSVLQIVDDVTRAIVDHIAIEEAANGIFCIISSSLDGLKGDLHAKLQELLRPHLQGHPITYNNYVINIVQKAQAARRHGRLENVLKKVLGRDDLQAGNETSFDPYQLLKSLEEETDDDMNQHASESAIDYMQAYYKVALERFVDDVSVLAVEQCLVSKLPSLLQSDVVLDLEEEEIARLVSESQDTSLQRARCLEKLDVLQKGKEELRRLVSQRSLGLGAHSGSSQVGDQEANSQELVVPEANDGNGEEANDGNGEEANDGDEEKTIVG</sequence>
<dbReference type="GeneID" id="66068523"/>
<dbReference type="SUPFAM" id="SSF52540">
    <property type="entry name" value="P-loop containing nucleoside triphosphate hydrolases"/>
    <property type="match status" value="1"/>
</dbReference>
<organism evidence="6 9">
    <name type="scientific">Ustilaginoidea virens</name>
    <name type="common">Rice false smut fungus</name>
    <name type="synonym">Villosiclava virens</name>
    <dbReference type="NCBI Taxonomy" id="1159556"/>
    <lineage>
        <taxon>Eukaryota</taxon>
        <taxon>Fungi</taxon>
        <taxon>Dikarya</taxon>
        <taxon>Ascomycota</taxon>
        <taxon>Pezizomycotina</taxon>
        <taxon>Sordariomycetes</taxon>
        <taxon>Hypocreomycetidae</taxon>
        <taxon>Hypocreales</taxon>
        <taxon>Clavicipitaceae</taxon>
        <taxon>Ustilaginoidea</taxon>
    </lineage>
</organism>
<keyword evidence="8" id="KW-1185">Reference proteome</keyword>
<dbReference type="GO" id="GO:0016020">
    <property type="term" value="C:membrane"/>
    <property type="evidence" value="ECO:0007669"/>
    <property type="project" value="TreeGrafter"/>
</dbReference>
<dbReference type="PANTHER" id="PTHR11566:SF149">
    <property type="entry name" value="GTPASE, PUTATIVE (AFU_ORTHOLOGUE AFUA_6G11890)-RELATED"/>
    <property type="match status" value="1"/>
</dbReference>
<evidence type="ECO:0000256" key="1">
    <source>
        <dbReference type="ARBA" id="ARBA00022741"/>
    </source>
</evidence>
<evidence type="ECO:0000313" key="6">
    <source>
        <dbReference type="EMBL" id="GAO15862.1"/>
    </source>
</evidence>
<dbReference type="CDD" id="cd08771">
    <property type="entry name" value="DLP_1"/>
    <property type="match status" value="1"/>
</dbReference>
<dbReference type="RefSeq" id="XP_043001178.1">
    <property type="nucleotide sequence ID" value="XM_043145243.1"/>
</dbReference>
<evidence type="ECO:0000256" key="3">
    <source>
        <dbReference type="SAM" id="MobiDB-lite"/>
    </source>
</evidence>
<keyword evidence="1" id="KW-0547">Nucleotide-binding</keyword>
<dbReference type="FunFam" id="3.40.50.300:FF:001425">
    <property type="entry name" value="Dynamin GTPase, putative"/>
    <property type="match status" value="1"/>
</dbReference>
<dbReference type="GO" id="GO:0003924">
    <property type="term" value="F:GTPase activity"/>
    <property type="evidence" value="ECO:0007669"/>
    <property type="project" value="InterPro"/>
</dbReference>
<dbReference type="InterPro" id="IPR000375">
    <property type="entry name" value="Dynamin_stalk"/>
</dbReference>
<dbReference type="KEGG" id="uvi:66068523"/>
<dbReference type="Gene3D" id="3.40.50.300">
    <property type="entry name" value="P-loop containing nucleotide triphosphate hydrolases"/>
    <property type="match status" value="1"/>
</dbReference>
<dbReference type="GO" id="GO:0006897">
    <property type="term" value="P:endocytosis"/>
    <property type="evidence" value="ECO:0007669"/>
    <property type="project" value="TreeGrafter"/>
</dbReference>
<dbReference type="HOGENOM" id="CLU_008964_7_3_1"/>
<dbReference type="InterPro" id="IPR003130">
    <property type="entry name" value="GED"/>
</dbReference>
<evidence type="ECO:0000313" key="8">
    <source>
        <dbReference type="Proteomes" id="UP000027002"/>
    </source>
</evidence>
<gene>
    <name evidence="7" type="ORF">UV8b_07746</name>
    <name evidence="6" type="ORF">UVI_02051570</name>
</gene>
<dbReference type="Proteomes" id="UP000027002">
    <property type="component" value="Chromosome 7"/>
</dbReference>
<dbReference type="InterPro" id="IPR001401">
    <property type="entry name" value="Dynamin_GTPase"/>
</dbReference>
<reference evidence="9" key="2">
    <citation type="journal article" date="2016" name="Genome Announc.">
        <title>Genome sequence of Ustilaginoidea virens IPU010, a rice pathogenic fungus causing false smut.</title>
        <authorList>
            <person name="Kumagai T."/>
            <person name="Ishii T."/>
            <person name="Terai G."/>
            <person name="Umemura M."/>
            <person name="Machida M."/>
            <person name="Asai K."/>
        </authorList>
    </citation>
    <scope>NUCLEOTIDE SEQUENCE [LARGE SCALE GENOMIC DNA]</scope>
    <source>
        <strain evidence="9">IPU010</strain>
    </source>
</reference>
<dbReference type="OrthoDB" id="415706at2759"/>
<reference evidence="6" key="1">
    <citation type="journal article" date="2016" name="Genome Announc.">
        <title>Genome Sequence of Ustilaginoidea virens IPU010, a Rice Pathogenic Fungus Causing False Smut.</title>
        <authorList>
            <person name="Kumagai T."/>
            <person name="Ishii T."/>
            <person name="Terai G."/>
            <person name="Umemura M."/>
            <person name="Machida M."/>
            <person name="Asai K."/>
        </authorList>
    </citation>
    <scope>NUCLEOTIDE SEQUENCE [LARGE SCALE GENOMIC DNA]</scope>
    <source>
        <strain evidence="6">IPU010</strain>
    </source>
</reference>
<dbReference type="SMART" id="SM00053">
    <property type="entry name" value="DYNc"/>
    <property type="match status" value="1"/>
</dbReference>
<evidence type="ECO:0000313" key="9">
    <source>
        <dbReference type="Proteomes" id="UP000054053"/>
    </source>
</evidence>